<reference evidence="1 2" key="1">
    <citation type="journal article" date="2018" name="Mol. Biol. Evol.">
        <title>Broad Genomic Sampling Reveals a Smut Pathogenic Ancestry of the Fungal Clade Ustilaginomycotina.</title>
        <authorList>
            <person name="Kijpornyongpan T."/>
            <person name="Mondo S.J."/>
            <person name="Barry K."/>
            <person name="Sandor L."/>
            <person name="Lee J."/>
            <person name="Lipzen A."/>
            <person name="Pangilinan J."/>
            <person name="LaButti K."/>
            <person name="Hainaut M."/>
            <person name="Henrissat B."/>
            <person name="Grigoriev I.V."/>
            <person name="Spatafora J.W."/>
            <person name="Aime M.C."/>
        </authorList>
    </citation>
    <scope>NUCLEOTIDE SEQUENCE [LARGE SCALE GENOMIC DNA]</scope>
    <source>
        <strain evidence="1 2">SA 807</strain>
    </source>
</reference>
<evidence type="ECO:0000313" key="1">
    <source>
        <dbReference type="EMBL" id="PWN47791.1"/>
    </source>
</evidence>
<proteinExistence type="predicted"/>
<accession>A0ACD0NPQ6</accession>
<name>A0ACD0NPQ6_9BASI</name>
<keyword evidence="2" id="KW-1185">Reference proteome</keyword>
<sequence>MLLSPRLLHLLHQCTHATLTPAHMHIRIIVCFIDIIVFGLHERMLASPSTRTQTKLPFSSILSPSQFLPFCRSDNLPSTLLPLNLCHTHFFLLTLKHLGRSHRNLNLVTFSSLRRRRGCQPVAVDHHR</sequence>
<organism evidence="1 2">
    <name type="scientific">Violaceomyces palustris</name>
    <dbReference type="NCBI Taxonomy" id="1673888"/>
    <lineage>
        <taxon>Eukaryota</taxon>
        <taxon>Fungi</taxon>
        <taxon>Dikarya</taxon>
        <taxon>Basidiomycota</taxon>
        <taxon>Ustilaginomycotina</taxon>
        <taxon>Ustilaginomycetes</taxon>
        <taxon>Violaceomycetales</taxon>
        <taxon>Violaceomycetaceae</taxon>
        <taxon>Violaceomyces</taxon>
    </lineage>
</organism>
<protein>
    <submittedName>
        <fullName evidence="1">Uncharacterized protein</fullName>
    </submittedName>
</protein>
<dbReference type="Proteomes" id="UP000245626">
    <property type="component" value="Unassembled WGS sequence"/>
</dbReference>
<dbReference type="EMBL" id="KZ820337">
    <property type="protein sequence ID" value="PWN47791.1"/>
    <property type="molecule type" value="Genomic_DNA"/>
</dbReference>
<gene>
    <name evidence="1" type="ORF">IE53DRAFT_229704</name>
</gene>
<evidence type="ECO:0000313" key="2">
    <source>
        <dbReference type="Proteomes" id="UP000245626"/>
    </source>
</evidence>